<sequence>MPTRQELRADCSRCAGLCCVIPAFAKSSDFAIDKPARTPCPNLGGDFRCTVHTSLRQKGFTGCTVYDCFGAGQKVVQVTFGGADWRAQPGMFDVFPVMRNLHELLRYLDEAIGLSPDADVESAYEEIDRITMGDPAALAKVDVPVLRSQVNELLTRVSNRVRAGKKKRDLRGADLIGKDFRNADLRRANLRGAYLIGANLRGADLRLADVIGADLRGADLSGADLSETIFLIQAQLDSARGDRATTLPASLEHPAHWN</sequence>
<comment type="caution">
    <text evidence="1">The sequence shown here is derived from an EMBL/GenBank/DDBJ whole genome shotgun (WGS) entry which is preliminary data.</text>
</comment>
<dbReference type="EMBL" id="VOBR01000001">
    <property type="protein sequence ID" value="TWP54285.1"/>
    <property type="molecule type" value="Genomic_DNA"/>
</dbReference>
<name>A0A563F2V4_9PSEU</name>
<dbReference type="Gene3D" id="2.160.20.80">
    <property type="entry name" value="E3 ubiquitin-protein ligase SopA"/>
    <property type="match status" value="1"/>
</dbReference>
<dbReference type="SUPFAM" id="SSF141571">
    <property type="entry name" value="Pentapeptide repeat-like"/>
    <property type="match status" value="1"/>
</dbReference>
<evidence type="ECO:0000313" key="2">
    <source>
        <dbReference type="Proteomes" id="UP000316639"/>
    </source>
</evidence>
<protein>
    <submittedName>
        <fullName evidence="1">Pentapeptide repeat-containing protein</fullName>
    </submittedName>
</protein>
<dbReference type="PANTHER" id="PTHR14136">
    <property type="entry name" value="BTB_POZ DOMAIN-CONTAINING PROTEIN KCTD9"/>
    <property type="match status" value="1"/>
</dbReference>
<dbReference type="OrthoDB" id="154708at2"/>
<accession>A0A563F2V4</accession>
<organism evidence="1 2">
    <name type="scientific">Lentzea tibetensis</name>
    <dbReference type="NCBI Taxonomy" id="2591470"/>
    <lineage>
        <taxon>Bacteria</taxon>
        <taxon>Bacillati</taxon>
        <taxon>Actinomycetota</taxon>
        <taxon>Actinomycetes</taxon>
        <taxon>Pseudonocardiales</taxon>
        <taxon>Pseudonocardiaceae</taxon>
        <taxon>Lentzea</taxon>
    </lineage>
</organism>
<dbReference type="InterPro" id="IPR051082">
    <property type="entry name" value="Pentapeptide-BTB/POZ_domain"/>
</dbReference>
<dbReference type="Pfam" id="PF00805">
    <property type="entry name" value="Pentapeptide"/>
    <property type="match status" value="1"/>
</dbReference>
<dbReference type="PANTHER" id="PTHR14136:SF37">
    <property type="entry name" value="PENTAPEPTIDE REPEAT-CONTAINING PROTEIN"/>
    <property type="match status" value="1"/>
</dbReference>
<reference evidence="1 2" key="1">
    <citation type="submission" date="2019-07" db="EMBL/GenBank/DDBJ databases">
        <title>Lentzea xizangensis sp. nov., isolated from Qinghai-Tibetan Plateau Soils.</title>
        <authorList>
            <person name="Huang J."/>
        </authorList>
    </citation>
    <scope>NUCLEOTIDE SEQUENCE [LARGE SCALE GENOMIC DNA]</scope>
    <source>
        <strain evidence="1 2">FXJ1.1311</strain>
    </source>
</reference>
<gene>
    <name evidence="1" type="ORF">FKR81_01635</name>
</gene>
<dbReference type="Proteomes" id="UP000316639">
    <property type="component" value="Unassembled WGS sequence"/>
</dbReference>
<dbReference type="RefSeq" id="WP_146349068.1">
    <property type="nucleotide sequence ID" value="NZ_VOBR01000001.1"/>
</dbReference>
<proteinExistence type="predicted"/>
<evidence type="ECO:0000313" key="1">
    <source>
        <dbReference type="EMBL" id="TWP54285.1"/>
    </source>
</evidence>
<keyword evidence="2" id="KW-1185">Reference proteome</keyword>
<dbReference type="AlphaFoldDB" id="A0A563F2V4"/>
<dbReference type="InterPro" id="IPR001646">
    <property type="entry name" value="5peptide_repeat"/>
</dbReference>